<name>X1A8M3_9ZZZZ</name>
<accession>X1A8M3</accession>
<comment type="caution">
    <text evidence="1">The sequence shown here is derived from an EMBL/GenBank/DDBJ whole genome shotgun (WGS) entry which is preliminary data.</text>
</comment>
<sequence length="42" mass="4859">MQYQDSLRLALNISLEFPNLIVIDAYGNIKMGYMAKEIHNVM</sequence>
<dbReference type="EMBL" id="BART01014937">
    <property type="protein sequence ID" value="GAG78680.1"/>
    <property type="molecule type" value="Genomic_DNA"/>
</dbReference>
<protein>
    <submittedName>
        <fullName evidence="1">Uncharacterized protein</fullName>
    </submittedName>
</protein>
<gene>
    <name evidence="1" type="ORF">S01H4_29333</name>
</gene>
<evidence type="ECO:0000313" key="1">
    <source>
        <dbReference type="EMBL" id="GAG78680.1"/>
    </source>
</evidence>
<organism evidence="1">
    <name type="scientific">marine sediment metagenome</name>
    <dbReference type="NCBI Taxonomy" id="412755"/>
    <lineage>
        <taxon>unclassified sequences</taxon>
        <taxon>metagenomes</taxon>
        <taxon>ecological metagenomes</taxon>
    </lineage>
</organism>
<reference evidence="1" key="1">
    <citation type="journal article" date="2014" name="Front. Microbiol.">
        <title>High frequency of phylogenetically diverse reductive dehalogenase-homologous genes in deep subseafloor sedimentary metagenomes.</title>
        <authorList>
            <person name="Kawai M."/>
            <person name="Futagami T."/>
            <person name="Toyoda A."/>
            <person name="Takaki Y."/>
            <person name="Nishi S."/>
            <person name="Hori S."/>
            <person name="Arai W."/>
            <person name="Tsubouchi T."/>
            <person name="Morono Y."/>
            <person name="Uchiyama I."/>
            <person name="Ito T."/>
            <person name="Fujiyama A."/>
            <person name="Inagaki F."/>
            <person name="Takami H."/>
        </authorList>
    </citation>
    <scope>NUCLEOTIDE SEQUENCE</scope>
    <source>
        <strain evidence="1">Expedition CK06-06</strain>
    </source>
</reference>
<dbReference type="AlphaFoldDB" id="X1A8M3"/>
<proteinExistence type="predicted"/>